<accession>A0ABZ1LKA5</accession>
<evidence type="ECO:0000313" key="1">
    <source>
        <dbReference type="EMBL" id="WTR73836.1"/>
    </source>
</evidence>
<dbReference type="Proteomes" id="UP001622594">
    <property type="component" value="Chromosome"/>
</dbReference>
<protein>
    <recommendedName>
        <fullName evidence="3">Holin</fullName>
    </recommendedName>
</protein>
<gene>
    <name evidence="1" type="ORF">OG814_33385</name>
</gene>
<keyword evidence="2" id="KW-1185">Reference proteome</keyword>
<dbReference type="EMBL" id="CP108188">
    <property type="protein sequence ID" value="WTR73836.1"/>
    <property type="molecule type" value="Genomic_DNA"/>
</dbReference>
<evidence type="ECO:0008006" key="3">
    <source>
        <dbReference type="Google" id="ProtNLM"/>
    </source>
</evidence>
<organism evidence="1 2">
    <name type="scientific">Streptomyces zaomyceticus</name>
    <dbReference type="NCBI Taxonomy" id="68286"/>
    <lineage>
        <taxon>Bacteria</taxon>
        <taxon>Bacillati</taxon>
        <taxon>Actinomycetota</taxon>
        <taxon>Actinomycetes</taxon>
        <taxon>Kitasatosporales</taxon>
        <taxon>Streptomycetaceae</taxon>
        <taxon>Streptomyces</taxon>
    </lineage>
</organism>
<evidence type="ECO:0000313" key="2">
    <source>
        <dbReference type="Proteomes" id="UP001622594"/>
    </source>
</evidence>
<name>A0ABZ1LKA5_9ACTN</name>
<sequence length="88" mass="9093">MSAPHSLDLPNAETVLKTGKTYVRDLAERVVSTGLQAGLGAVVVTRPFDLSMWEAAGMAGVAASLALVKGLIARWRAVTNSASLAKGV</sequence>
<proteinExistence type="predicted"/>
<dbReference type="RefSeq" id="WP_406336656.1">
    <property type="nucleotide sequence ID" value="NZ_CP108188.1"/>
</dbReference>
<reference evidence="1 2" key="1">
    <citation type="submission" date="2022-10" db="EMBL/GenBank/DDBJ databases">
        <title>The complete genomes of actinobacterial strains from the NBC collection.</title>
        <authorList>
            <person name="Joergensen T.S."/>
            <person name="Alvarez Arevalo M."/>
            <person name="Sterndorff E.B."/>
            <person name="Faurdal D."/>
            <person name="Vuksanovic O."/>
            <person name="Mourched A.-S."/>
            <person name="Charusanti P."/>
            <person name="Shaw S."/>
            <person name="Blin K."/>
            <person name="Weber T."/>
        </authorList>
    </citation>
    <scope>NUCLEOTIDE SEQUENCE [LARGE SCALE GENOMIC DNA]</scope>
    <source>
        <strain evidence="1 2">NBC_00123</strain>
    </source>
</reference>